<keyword evidence="5" id="KW-1185">Reference proteome</keyword>
<name>A0A9X3PM81_9ACTN</name>
<dbReference type="EMBL" id="JAPZVQ010000009">
    <property type="protein sequence ID" value="MDA1386366.1"/>
    <property type="molecule type" value="Genomic_DNA"/>
</dbReference>
<proteinExistence type="predicted"/>
<gene>
    <name evidence="3" type="ORF">J2S69_002601</name>
    <name evidence="2" type="ORF">O2L01_15320</name>
</gene>
<accession>A0A9X3PM81</accession>
<comment type="caution">
    <text evidence="2">The sequence shown here is derived from an EMBL/GenBank/DDBJ whole genome shotgun (WGS) entry which is preliminary data.</text>
</comment>
<dbReference type="Proteomes" id="UP001145799">
    <property type="component" value="Unassembled WGS sequence"/>
</dbReference>
<keyword evidence="1" id="KW-0812">Transmembrane</keyword>
<organism evidence="2 4">
    <name type="scientific">Glycomyces lechevalierae</name>
    <dbReference type="NCBI Taxonomy" id="256034"/>
    <lineage>
        <taxon>Bacteria</taxon>
        <taxon>Bacillati</taxon>
        <taxon>Actinomycetota</taxon>
        <taxon>Actinomycetes</taxon>
        <taxon>Glycomycetales</taxon>
        <taxon>Glycomycetaceae</taxon>
        <taxon>Glycomyces</taxon>
    </lineage>
</organism>
<evidence type="ECO:0000313" key="3">
    <source>
        <dbReference type="EMBL" id="MDR7338882.1"/>
    </source>
</evidence>
<evidence type="ECO:0000313" key="4">
    <source>
        <dbReference type="Proteomes" id="UP001145799"/>
    </source>
</evidence>
<dbReference type="RefSeq" id="WP_270122834.1">
    <property type="nucleotide sequence ID" value="NZ_BAAAOM010000004.1"/>
</dbReference>
<reference evidence="3 5" key="2">
    <citation type="submission" date="2023-07" db="EMBL/GenBank/DDBJ databases">
        <title>Sequencing the genomes of 1000 actinobacteria strains.</title>
        <authorList>
            <person name="Klenk H.-P."/>
        </authorList>
    </citation>
    <scope>NUCLEOTIDE SEQUENCE [LARGE SCALE GENOMIC DNA]</scope>
    <source>
        <strain evidence="3 5">DSM 44724</strain>
    </source>
</reference>
<evidence type="ECO:0000313" key="5">
    <source>
        <dbReference type="Proteomes" id="UP001183604"/>
    </source>
</evidence>
<evidence type="ECO:0000256" key="1">
    <source>
        <dbReference type="SAM" id="Phobius"/>
    </source>
</evidence>
<feature type="transmembrane region" description="Helical" evidence="1">
    <location>
        <begin position="61"/>
        <end position="83"/>
    </location>
</feature>
<dbReference type="EMBL" id="JAVDYD010000001">
    <property type="protein sequence ID" value="MDR7338882.1"/>
    <property type="molecule type" value="Genomic_DNA"/>
</dbReference>
<dbReference type="Proteomes" id="UP001183604">
    <property type="component" value="Unassembled WGS sequence"/>
</dbReference>
<sequence>MGFSRHATTPTKEAVDHFTQGVTSFKNAGFAAARGTKEAAAPRVNVVLTKVGLRKPPAPKWPWVLGAIGAGLALGGVAAYVWYRQRTESIGEALLADELLDDSELDNNRNRALTEELVDSVTR</sequence>
<keyword evidence="1" id="KW-0472">Membrane</keyword>
<reference evidence="2" key="1">
    <citation type="submission" date="2022-12" db="EMBL/GenBank/DDBJ databases">
        <title>Gycomyces niveus sp.nov., a novel actinomycete isolated from soil in Shouguang.</title>
        <authorList>
            <person name="Yang X."/>
        </authorList>
    </citation>
    <scope>NUCLEOTIDE SEQUENCE</scope>
    <source>
        <strain evidence="2">DSM 44724</strain>
    </source>
</reference>
<dbReference type="AlphaFoldDB" id="A0A9X3PM81"/>
<evidence type="ECO:0000313" key="2">
    <source>
        <dbReference type="EMBL" id="MDA1386366.1"/>
    </source>
</evidence>
<protein>
    <submittedName>
        <fullName evidence="2">Uncharacterized protein</fullName>
    </submittedName>
</protein>
<keyword evidence="1" id="KW-1133">Transmembrane helix</keyword>